<protein>
    <submittedName>
        <fullName evidence="1">Uncharacterized protein</fullName>
    </submittedName>
</protein>
<dbReference type="EMBL" id="WIUZ02000017">
    <property type="protein sequence ID" value="KAF9780014.1"/>
    <property type="molecule type" value="Genomic_DNA"/>
</dbReference>
<dbReference type="OrthoDB" id="3153758at2759"/>
<name>A0A9P6L2P8_9AGAM</name>
<accession>A0A9P6L2P8</accession>
<keyword evidence="2" id="KW-1185">Reference proteome</keyword>
<sequence length="241" mass="28016">MPGLKTVSPWKLLLIAVAGLVTVLVFKYDPLVSIIDIEDAKRHASIENATLAFEKEKTERERKVMVHERELWEKARDAHLPRGAFWDVVWPAWDCLAYGKREYWGGLRNIPKDWDGIDACMNMPVEIKGVKIRRPDRCALAFGKEYRVQGYWVVDWDQPDCKPWYRDFEDKWCTSYNSGKRRIEAQIVGINDKGGQDWCLLCNSTPLVWDMITYASPTRCEERSWGKKVAVWDVPDESCLS</sequence>
<reference evidence="1" key="1">
    <citation type="journal article" date="2020" name="Nat. Commun.">
        <title>Large-scale genome sequencing of mycorrhizal fungi provides insights into the early evolution of symbiotic traits.</title>
        <authorList>
            <person name="Miyauchi S."/>
            <person name="Kiss E."/>
            <person name="Kuo A."/>
            <person name="Drula E."/>
            <person name="Kohler A."/>
            <person name="Sanchez-Garcia M."/>
            <person name="Morin E."/>
            <person name="Andreopoulos B."/>
            <person name="Barry K.W."/>
            <person name="Bonito G."/>
            <person name="Buee M."/>
            <person name="Carver A."/>
            <person name="Chen C."/>
            <person name="Cichocki N."/>
            <person name="Clum A."/>
            <person name="Culley D."/>
            <person name="Crous P.W."/>
            <person name="Fauchery L."/>
            <person name="Girlanda M."/>
            <person name="Hayes R.D."/>
            <person name="Keri Z."/>
            <person name="LaButti K."/>
            <person name="Lipzen A."/>
            <person name="Lombard V."/>
            <person name="Magnuson J."/>
            <person name="Maillard F."/>
            <person name="Murat C."/>
            <person name="Nolan M."/>
            <person name="Ohm R.A."/>
            <person name="Pangilinan J."/>
            <person name="Pereira M.F."/>
            <person name="Perotto S."/>
            <person name="Peter M."/>
            <person name="Pfister S."/>
            <person name="Riley R."/>
            <person name="Sitrit Y."/>
            <person name="Stielow J.B."/>
            <person name="Szollosi G."/>
            <person name="Zifcakova L."/>
            <person name="Stursova M."/>
            <person name="Spatafora J.W."/>
            <person name="Tedersoo L."/>
            <person name="Vaario L.M."/>
            <person name="Yamada A."/>
            <person name="Yan M."/>
            <person name="Wang P."/>
            <person name="Xu J."/>
            <person name="Bruns T."/>
            <person name="Baldrian P."/>
            <person name="Vilgalys R."/>
            <person name="Dunand C."/>
            <person name="Henrissat B."/>
            <person name="Grigoriev I.V."/>
            <person name="Hibbett D."/>
            <person name="Nagy L.G."/>
            <person name="Martin F.M."/>
        </authorList>
    </citation>
    <scope>NUCLEOTIDE SEQUENCE</scope>
    <source>
        <strain evidence="1">UH-Tt-Lm1</strain>
    </source>
</reference>
<gene>
    <name evidence="1" type="ORF">BJ322DRAFT_1012691</name>
</gene>
<organism evidence="1 2">
    <name type="scientific">Thelephora terrestris</name>
    <dbReference type="NCBI Taxonomy" id="56493"/>
    <lineage>
        <taxon>Eukaryota</taxon>
        <taxon>Fungi</taxon>
        <taxon>Dikarya</taxon>
        <taxon>Basidiomycota</taxon>
        <taxon>Agaricomycotina</taxon>
        <taxon>Agaricomycetes</taxon>
        <taxon>Thelephorales</taxon>
        <taxon>Thelephoraceae</taxon>
        <taxon>Thelephora</taxon>
    </lineage>
</organism>
<dbReference type="Proteomes" id="UP000736335">
    <property type="component" value="Unassembled WGS sequence"/>
</dbReference>
<comment type="caution">
    <text evidence="1">The sequence shown here is derived from an EMBL/GenBank/DDBJ whole genome shotgun (WGS) entry which is preliminary data.</text>
</comment>
<proteinExistence type="predicted"/>
<evidence type="ECO:0000313" key="2">
    <source>
        <dbReference type="Proteomes" id="UP000736335"/>
    </source>
</evidence>
<evidence type="ECO:0000313" key="1">
    <source>
        <dbReference type="EMBL" id="KAF9780014.1"/>
    </source>
</evidence>
<reference evidence="1" key="2">
    <citation type="submission" date="2020-11" db="EMBL/GenBank/DDBJ databases">
        <authorList>
            <consortium name="DOE Joint Genome Institute"/>
            <person name="Kuo A."/>
            <person name="Miyauchi S."/>
            <person name="Kiss E."/>
            <person name="Drula E."/>
            <person name="Kohler A."/>
            <person name="Sanchez-Garcia M."/>
            <person name="Andreopoulos B."/>
            <person name="Barry K.W."/>
            <person name="Bonito G."/>
            <person name="Buee M."/>
            <person name="Carver A."/>
            <person name="Chen C."/>
            <person name="Cichocki N."/>
            <person name="Clum A."/>
            <person name="Culley D."/>
            <person name="Crous P.W."/>
            <person name="Fauchery L."/>
            <person name="Girlanda M."/>
            <person name="Hayes R."/>
            <person name="Keri Z."/>
            <person name="Labutti K."/>
            <person name="Lipzen A."/>
            <person name="Lombard V."/>
            <person name="Magnuson J."/>
            <person name="Maillard F."/>
            <person name="Morin E."/>
            <person name="Murat C."/>
            <person name="Nolan M."/>
            <person name="Ohm R."/>
            <person name="Pangilinan J."/>
            <person name="Pereira M."/>
            <person name="Perotto S."/>
            <person name="Peter M."/>
            <person name="Riley R."/>
            <person name="Sitrit Y."/>
            <person name="Stielow B."/>
            <person name="Szollosi G."/>
            <person name="Zifcakova L."/>
            <person name="Stursova M."/>
            <person name="Spatafora J.W."/>
            <person name="Tedersoo L."/>
            <person name="Vaario L.-M."/>
            <person name="Yamada A."/>
            <person name="Yan M."/>
            <person name="Wang P."/>
            <person name="Xu J."/>
            <person name="Bruns T."/>
            <person name="Baldrian P."/>
            <person name="Vilgalys R."/>
            <person name="Henrissat B."/>
            <person name="Grigoriev I.V."/>
            <person name="Hibbett D."/>
            <person name="Nagy L.G."/>
            <person name="Martin F.M."/>
        </authorList>
    </citation>
    <scope>NUCLEOTIDE SEQUENCE</scope>
    <source>
        <strain evidence="1">UH-Tt-Lm1</strain>
    </source>
</reference>
<dbReference type="AlphaFoldDB" id="A0A9P6L2P8"/>